<dbReference type="KEGG" id="dwd:DSCW_50090"/>
<dbReference type="InterPro" id="IPR036116">
    <property type="entry name" value="FN3_sf"/>
</dbReference>
<dbReference type="Pfam" id="PF00041">
    <property type="entry name" value="fn3"/>
    <property type="match status" value="1"/>
</dbReference>
<evidence type="ECO:0000313" key="2">
    <source>
        <dbReference type="EMBL" id="BBO77592.1"/>
    </source>
</evidence>
<evidence type="ECO:0000259" key="1">
    <source>
        <dbReference type="PROSITE" id="PS50853"/>
    </source>
</evidence>
<dbReference type="PROSITE" id="PS50853">
    <property type="entry name" value="FN3"/>
    <property type="match status" value="1"/>
</dbReference>
<organism evidence="2 3">
    <name type="scientific">Desulfosarcina widdelii</name>
    <dbReference type="NCBI Taxonomy" id="947919"/>
    <lineage>
        <taxon>Bacteria</taxon>
        <taxon>Pseudomonadati</taxon>
        <taxon>Thermodesulfobacteriota</taxon>
        <taxon>Desulfobacteria</taxon>
        <taxon>Desulfobacterales</taxon>
        <taxon>Desulfosarcinaceae</taxon>
        <taxon>Desulfosarcina</taxon>
    </lineage>
</organism>
<dbReference type="InterPro" id="IPR003961">
    <property type="entry name" value="FN3_dom"/>
</dbReference>
<dbReference type="AlphaFoldDB" id="A0A5K7Z6G1"/>
<dbReference type="SUPFAM" id="SSF49265">
    <property type="entry name" value="Fibronectin type III"/>
    <property type="match status" value="1"/>
</dbReference>
<name>A0A5K7Z6G1_9BACT</name>
<feature type="domain" description="Fibronectin type-III" evidence="1">
    <location>
        <begin position="1"/>
        <end position="92"/>
    </location>
</feature>
<reference evidence="2 3" key="1">
    <citation type="submission" date="2019-11" db="EMBL/GenBank/DDBJ databases">
        <title>Comparative genomics of hydrocarbon-degrading Desulfosarcina strains.</title>
        <authorList>
            <person name="Watanabe M."/>
            <person name="Kojima H."/>
            <person name="Fukui M."/>
        </authorList>
    </citation>
    <scope>NUCLEOTIDE SEQUENCE [LARGE SCALE GENOMIC DNA]</scope>
    <source>
        <strain evidence="2 3">PP31</strain>
    </source>
</reference>
<dbReference type="InterPro" id="IPR053784">
    <property type="entry name" value="Choice_anch_U_dom"/>
</dbReference>
<protein>
    <recommendedName>
        <fullName evidence="1">Fibronectin type-III domain-containing protein</fullName>
    </recommendedName>
</protein>
<sequence length="394" mass="42504">MILFPAFSHASRQVTLAWDANDSKPEGYRVFSRQSGEAYNYDHPIWEGTATTCTLIGLDDFTDYAFVVRAYDGNLESADSNEVRLPSLVAEPEQPEATSSQDDAEDLFLTPVLQTAAFSSADSNDTHLQTRWILTRESDGVCIMDLTSTSDLTELDVPVLMLEDNTTYSWTVRHTSAKGSVSDWSTPSRFTTGTSALDGDGNGIPDEQEVETTIDLDDNGVADAEQEDLRCVYVVDSAGQVAVSAPSGSGVSRITAMEATDLDTIGSVDRMPYDLPLGLVSFRLELEHTGGIARIRIYFSDPAPQSARWIKYDTINGWQDYSVHATFADDGLFVDLEIQDGGFGDVDGVENGIIIDPSGYGIANDSEACSLTDAQSSSGGGGGGCFISNTLWAH</sequence>
<keyword evidence="3" id="KW-1185">Reference proteome</keyword>
<proteinExistence type="predicted"/>
<dbReference type="Gene3D" id="2.60.40.10">
    <property type="entry name" value="Immunoglobulins"/>
    <property type="match status" value="2"/>
</dbReference>
<dbReference type="InterPro" id="IPR013783">
    <property type="entry name" value="Ig-like_fold"/>
</dbReference>
<evidence type="ECO:0000313" key="3">
    <source>
        <dbReference type="Proteomes" id="UP000427769"/>
    </source>
</evidence>
<dbReference type="EMBL" id="AP021875">
    <property type="protein sequence ID" value="BBO77592.1"/>
    <property type="molecule type" value="Genomic_DNA"/>
</dbReference>
<gene>
    <name evidence="2" type="ORF">DSCW_50090</name>
</gene>
<dbReference type="NCBIfam" id="NF041766">
    <property type="entry name" value="choice_anch_U"/>
    <property type="match status" value="1"/>
</dbReference>
<dbReference type="Proteomes" id="UP000427769">
    <property type="component" value="Chromosome"/>
</dbReference>
<accession>A0A5K7Z6G1</accession>
<dbReference type="CDD" id="cd00063">
    <property type="entry name" value="FN3"/>
    <property type="match status" value="1"/>
</dbReference>